<name>A0AAD7AZM2_9AGAR</name>
<feature type="region of interest" description="Disordered" evidence="1">
    <location>
        <begin position="335"/>
        <end position="356"/>
    </location>
</feature>
<dbReference type="AlphaFoldDB" id="A0AAD7AZM2"/>
<evidence type="ECO:0000313" key="3">
    <source>
        <dbReference type="EMBL" id="KAJ7601443.1"/>
    </source>
</evidence>
<proteinExistence type="predicted"/>
<keyword evidence="2" id="KW-1133">Transmembrane helix</keyword>
<feature type="transmembrane region" description="Helical" evidence="2">
    <location>
        <begin position="262"/>
        <end position="280"/>
    </location>
</feature>
<evidence type="ECO:0000256" key="1">
    <source>
        <dbReference type="SAM" id="MobiDB-lite"/>
    </source>
</evidence>
<reference evidence="4" key="1">
    <citation type="submission" date="2023-03" db="EMBL/GenBank/DDBJ databases">
        <title>Massive genome expansion in bonnet fungi (Mycena s.s.) driven by repeated elements and novel gene families across ecological guilds.</title>
        <authorList>
            <consortium name="Lawrence Berkeley National Laboratory"/>
            <person name="Harder C.B."/>
            <person name="Miyauchi S."/>
            <person name="Viragh M."/>
            <person name="Kuo A."/>
            <person name="Thoen E."/>
            <person name="Andreopoulos B."/>
            <person name="Lu D."/>
            <person name="Skrede I."/>
            <person name="Drula E."/>
            <person name="Henrissat B."/>
            <person name="Morin E."/>
            <person name="Kohler A."/>
            <person name="Barry K."/>
            <person name="LaButti K."/>
            <person name="Morin E."/>
            <person name="Salamov A."/>
            <person name="Lipzen A."/>
            <person name="Mereny Z."/>
            <person name="Hegedus B."/>
            <person name="Baldrian P."/>
            <person name="Stursova M."/>
            <person name="Weitz H."/>
            <person name="Taylor A."/>
            <person name="Grigoriev I.V."/>
            <person name="Nagy L.G."/>
            <person name="Martin F."/>
            <person name="Kauserud H."/>
        </authorList>
    </citation>
    <scope>NUCLEOTIDE SEQUENCE</scope>
    <source>
        <strain evidence="4">9284</strain>
    </source>
</reference>
<dbReference type="Proteomes" id="UP001221142">
    <property type="component" value="Unassembled WGS sequence"/>
</dbReference>
<evidence type="ECO:0000313" key="4">
    <source>
        <dbReference type="EMBL" id="KAJ7605761.1"/>
    </source>
</evidence>
<comment type="caution">
    <text evidence="4">The sequence shown here is derived from an EMBL/GenBank/DDBJ whole genome shotgun (WGS) entry which is preliminary data.</text>
</comment>
<dbReference type="EMBL" id="JARKIF010000067">
    <property type="protein sequence ID" value="KAJ7605761.1"/>
    <property type="molecule type" value="Genomic_DNA"/>
</dbReference>
<keyword evidence="2" id="KW-0472">Membrane</keyword>
<feature type="transmembrane region" description="Helical" evidence="2">
    <location>
        <begin position="234"/>
        <end position="256"/>
    </location>
</feature>
<evidence type="ECO:0000256" key="2">
    <source>
        <dbReference type="SAM" id="Phobius"/>
    </source>
</evidence>
<protein>
    <submittedName>
        <fullName evidence="4">Uncharacterized protein</fullName>
    </submittedName>
</protein>
<keyword evidence="5" id="KW-1185">Reference proteome</keyword>
<organism evidence="4 5">
    <name type="scientific">Roridomyces roridus</name>
    <dbReference type="NCBI Taxonomy" id="1738132"/>
    <lineage>
        <taxon>Eukaryota</taxon>
        <taxon>Fungi</taxon>
        <taxon>Dikarya</taxon>
        <taxon>Basidiomycota</taxon>
        <taxon>Agaricomycotina</taxon>
        <taxon>Agaricomycetes</taxon>
        <taxon>Agaricomycetidae</taxon>
        <taxon>Agaricales</taxon>
        <taxon>Marasmiineae</taxon>
        <taxon>Mycenaceae</taxon>
        <taxon>Roridomyces</taxon>
    </lineage>
</organism>
<sequence>MSFSPNITHTERFKEEAWLQGSMLSCLAYGIEMTLFFVCTYYSLHREPKPQRGGSTAAGSSRTQLAGARQIYLLYSTIMFLLGTLYMSANAKYLSLSYITNRNFPGGPSAFQDNMLSAPIAIMGNVCFAAMTWLASALMIWRCAVVYADCQYPMFMILCLPCTLLGVSVAIGTVWLVQVSDSMFPHPDFILVFLSVSLALGVVLAILISGRILVVRQQVAHTGYSSPLTGMTAILIESASMYCALCLVCVVTIATGTPLSRLFLQSLGHVHAITTFLIIFRDTRGDSWTMGTVTRLMHPSMGSTDVKLVSFGTSRGTTSQQQGVLVTREVYKAGGGGQNSSVKDVVSERGSSLNLK</sequence>
<feature type="transmembrane region" description="Helical" evidence="2">
    <location>
        <begin position="120"/>
        <end position="141"/>
    </location>
</feature>
<dbReference type="EMBL" id="JARKIF010000412">
    <property type="protein sequence ID" value="KAJ7601443.1"/>
    <property type="molecule type" value="Genomic_DNA"/>
</dbReference>
<evidence type="ECO:0000313" key="5">
    <source>
        <dbReference type="Proteomes" id="UP001221142"/>
    </source>
</evidence>
<accession>A0AAD7AZM2</accession>
<feature type="transmembrane region" description="Helical" evidence="2">
    <location>
        <begin position="189"/>
        <end position="214"/>
    </location>
</feature>
<feature type="transmembrane region" description="Helical" evidence="2">
    <location>
        <begin position="71"/>
        <end position="89"/>
    </location>
</feature>
<feature type="transmembrane region" description="Helical" evidence="2">
    <location>
        <begin position="153"/>
        <end position="177"/>
    </location>
</feature>
<keyword evidence="2" id="KW-0812">Transmembrane</keyword>
<gene>
    <name evidence="3" type="ORF">FB45DRAFT_371853</name>
    <name evidence="4" type="ORF">FB45DRAFT_464155</name>
</gene>
<feature type="transmembrane region" description="Helical" evidence="2">
    <location>
        <begin position="22"/>
        <end position="44"/>
    </location>
</feature>